<evidence type="ECO:0000256" key="3">
    <source>
        <dbReference type="ARBA" id="ARBA00023152"/>
    </source>
</evidence>
<evidence type="ECO:0000256" key="4">
    <source>
        <dbReference type="ARBA" id="ARBA00023235"/>
    </source>
</evidence>
<gene>
    <name evidence="5" type="ORF">METZ01_LOCUS465773</name>
</gene>
<dbReference type="EC" id="5.4.2.11" evidence="2"/>
<dbReference type="GO" id="GO:0004619">
    <property type="term" value="F:phosphoglycerate mutase activity"/>
    <property type="evidence" value="ECO:0007669"/>
    <property type="project" value="UniProtKB-EC"/>
</dbReference>
<feature type="non-terminal residue" evidence="5">
    <location>
        <position position="1"/>
    </location>
</feature>
<dbReference type="EMBL" id="UINC01196071">
    <property type="protein sequence ID" value="SVE12919.1"/>
    <property type="molecule type" value="Genomic_DNA"/>
</dbReference>
<evidence type="ECO:0000256" key="1">
    <source>
        <dbReference type="ARBA" id="ARBA00006717"/>
    </source>
</evidence>
<evidence type="ECO:0000313" key="5">
    <source>
        <dbReference type="EMBL" id="SVE12919.1"/>
    </source>
</evidence>
<proteinExistence type="inferred from homology"/>
<dbReference type="SUPFAM" id="SSF53254">
    <property type="entry name" value="Phosphoglycerate mutase-like"/>
    <property type="match status" value="1"/>
</dbReference>
<dbReference type="InterPro" id="IPR029033">
    <property type="entry name" value="His_PPase_superfam"/>
</dbReference>
<dbReference type="Gene3D" id="3.40.50.1240">
    <property type="entry name" value="Phosphoglycerate mutase-like"/>
    <property type="match status" value="1"/>
</dbReference>
<comment type="similarity">
    <text evidence="1">Belongs to the phosphoglycerate mutase family. BPG-dependent PGAM subfamily.</text>
</comment>
<reference evidence="5" key="1">
    <citation type="submission" date="2018-05" db="EMBL/GenBank/DDBJ databases">
        <authorList>
            <person name="Lanie J.A."/>
            <person name="Ng W.-L."/>
            <person name="Kazmierczak K.M."/>
            <person name="Andrzejewski T.M."/>
            <person name="Davidsen T.M."/>
            <person name="Wayne K.J."/>
            <person name="Tettelin H."/>
            <person name="Glass J.I."/>
            <person name="Rusch D."/>
            <person name="Podicherti R."/>
            <person name="Tsui H.-C.T."/>
            <person name="Winkler M.E."/>
        </authorList>
    </citation>
    <scope>NUCLEOTIDE SEQUENCE</scope>
</reference>
<accession>A0A383AZG3</accession>
<dbReference type="InterPro" id="IPR013078">
    <property type="entry name" value="His_Pase_superF_clade-1"/>
</dbReference>
<organism evidence="5">
    <name type="scientific">marine metagenome</name>
    <dbReference type="NCBI Taxonomy" id="408172"/>
    <lineage>
        <taxon>unclassified sequences</taxon>
        <taxon>metagenomes</taxon>
        <taxon>ecological metagenomes</taxon>
    </lineage>
</organism>
<dbReference type="GO" id="GO:0006096">
    <property type="term" value="P:glycolytic process"/>
    <property type="evidence" value="ECO:0007669"/>
    <property type="project" value="UniProtKB-KW"/>
</dbReference>
<evidence type="ECO:0000256" key="2">
    <source>
        <dbReference type="ARBA" id="ARBA00012028"/>
    </source>
</evidence>
<dbReference type="AlphaFoldDB" id="A0A383AZG3"/>
<sequence length="103" mass="11800">NKDDILTEYGEEQVHIWRRSFDIPPPNGESLKLVAGRTIPYLEETILPALEAGKNVFITAHGNTRRSIIMYLEQMSVEEVKSLEVPIGLPIIYDKMNGKFTRR</sequence>
<keyword evidence="3" id="KW-0324">Glycolysis</keyword>
<protein>
    <recommendedName>
        <fullName evidence="2">phosphoglycerate mutase (2,3-diphosphoglycerate-dependent)</fullName>
        <ecNumber evidence="2">5.4.2.11</ecNumber>
    </recommendedName>
</protein>
<dbReference type="InterPro" id="IPR005952">
    <property type="entry name" value="Phosphogly_mut1"/>
</dbReference>
<dbReference type="Pfam" id="PF00300">
    <property type="entry name" value="His_Phos_1"/>
    <property type="match status" value="1"/>
</dbReference>
<keyword evidence="4" id="KW-0413">Isomerase</keyword>
<name>A0A383AZG3_9ZZZZ</name>
<dbReference type="PANTHER" id="PTHR11931">
    <property type="entry name" value="PHOSPHOGLYCERATE MUTASE"/>
    <property type="match status" value="1"/>
</dbReference>